<proteinExistence type="predicted"/>
<reference evidence="1" key="1">
    <citation type="submission" date="2024-12" db="EMBL/GenBank/DDBJ databases">
        <title>Comparative genomics and development of molecular markers within Purpureocillium lilacinum and among Purpureocillium species.</title>
        <authorList>
            <person name="Yeh Z.-Y."/>
            <person name="Ni N.-T."/>
            <person name="Lo P.-H."/>
            <person name="Mushyakhwo K."/>
            <person name="Lin C.-F."/>
            <person name="Nai Y.-S."/>
        </authorList>
    </citation>
    <scope>NUCLEOTIDE SEQUENCE</scope>
    <source>
        <strain evidence="1">NCHU-NPUST-175</strain>
    </source>
</reference>
<organism evidence="1 2">
    <name type="scientific">Purpureocillium lilacinum</name>
    <name type="common">Paecilomyces lilacinus</name>
    <dbReference type="NCBI Taxonomy" id="33203"/>
    <lineage>
        <taxon>Eukaryota</taxon>
        <taxon>Fungi</taxon>
        <taxon>Dikarya</taxon>
        <taxon>Ascomycota</taxon>
        <taxon>Pezizomycotina</taxon>
        <taxon>Sordariomycetes</taxon>
        <taxon>Hypocreomycetidae</taxon>
        <taxon>Hypocreales</taxon>
        <taxon>Ophiocordycipitaceae</taxon>
        <taxon>Purpureocillium</taxon>
    </lineage>
</organism>
<evidence type="ECO:0000313" key="2">
    <source>
        <dbReference type="Proteomes" id="UP001638806"/>
    </source>
</evidence>
<evidence type="ECO:0000313" key="1">
    <source>
        <dbReference type="EMBL" id="KAL3954024.1"/>
    </source>
</evidence>
<protein>
    <submittedName>
        <fullName evidence="1">Uncharacterized protein</fullName>
    </submittedName>
</protein>
<comment type="caution">
    <text evidence="1">The sequence shown here is derived from an EMBL/GenBank/DDBJ whole genome shotgun (WGS) entry which is preliminary data.</text>
</comment>
<dbReference type="Proteomes" id="UP001638806">
    <property type="component" value="Unassembled WGS sequence"/>
</dbReference>
<name>A0ACC4DDW8_PURLI</name>
<dbReference type="EMBL" id="JBGNUJ010000011">
    <property type="protein sequence ID" value="KAL3954024.1"/>
    <property type="molecule type" value="Genomic_DNA"/>
</dbReference>
<keyword evidence="2" id="KW-1185">Reference proteome</keyword>
<gene>
    <name evidence="1" type="ORF">ACCO45_011980</name>
</gene>
<accession>A0ACC4DDW8</accession>
<sequence>MYAETDSAKLHDTIKLDQPTLTQFPASPSPRPGEAKPSQAKPLASDKRAPSQLRKLQLNRATADLDKQRFGRRGMAAGSRTRPDQTGTMAGVSVR</sequence>